<name>A0A7X3LWW5_9HYPH</name>
<dbReference type="Proteomes" id="UP000433101">
    <property type="component" value="Unassembled WGS sequence"/>
</dbReference>
<feature type="transmembrane region" description="Helical" evidence="6">
    <location>
        <begin position="27"/>
        <end position="49"/>
    </location>
</feature>
<feature type="transmembrane region" description="Helical" evidence="6">
    <location>
        <begin position="247"/>
        <end position="264"/>
    </location>
</feature>
<proteinExistence type="inferred from homology"/>
<evidence type="ECO:0000259" key="7">
    <source>
        <dbReference type="Pfam" id="PF00892"/>
    </source>
</evidence>
<evidence type="ECO:0000256" key="4">
    <source>
        <dbReference type="ARBA" id="ARBA00022989"/>
    </source>
</evidence>
<dbReference type="InterPro" id="IPR037185">
    <property type="entry name" value="EmrE-like"/>
</dbReference>
<comment type="similarity">
    <text evidence="2">Belongs to the drug/metabolite transporter (DMT) superfamily. 10 TMS drug/metabolite exporter (DME) (TC 2.A.7.3) family.</text>
</comment>
<dbReference type="SUPFAM" id="SSF103481">
    <property type="entry name" value="Multidrug resistance efflux transporter EmrE"/>
    <property type="match status" value="2"/>
</dbReference>
<comment type="subcellular location">
    <subcellularLocation>
        <location evidence="1">Membrane</location>
        <topology evidence="1">Multi-pass membrane protein</topology>
    </subcellularLocation>
</comment>
<sequence>MLAGAVFTGEVMLVRLAGETAATAQIVFFRALAQLLLGTAMVVASRGAFATHRPFLQVTRGLTSLGVWYLYYVSFLLLDLALASTLTFSTSLFVTLLAARVLGERIGMARWAATLIGFAGVVIASGASSSSVEPGVLVGIASAALAAVLVLLNRILVRTEKTPTIMFYIGVVTTLGTLPVAWANWQPLSGEVFTLLTCAGLVGASGMWLTIEAYRAGEVSALAPFPYLRLVFAVAAGYAVFAEVPSANTLAGMAVIVATTIYVARSERRRGLAAPHR</sequence>
<feature type="domain" description="EamA" evidence="7">
    <location>
        <begin position="134"/>
        <end position="263"/>
    </location>
</feature>
<evidence type="ECO:0000313" key="8">
    <source>
        <dbReference type="EMBL" id="MXN66543.1"/>
    </source>
</evidence>
<feature type="transmembrane region" description="Helical" evidence="6">
    <location>
        <begin position="135"/>
        <end position="153"/>
    </location>
</feature>
<feature type="transmembrane region" description="Helical" evidence="6">
    <location>
        <begin position="69"/>
        <end position="99"/>
    </location>
</feature>
<keyword evidence="9" id="KW-1185">Reference proteome</keyword>
<keyword evidence="5 6" id="KW-0472">Membrane</keyword>
<protein>
    <submittedName>
        <fullName evidence="8">EamA family transporter</fullName>
    </submittedName>
</protein>
<reference evidence="8 9" key="1">
    <citation type="submission" date="2019-12" db="EMBL/GenBank/DDBJ databases">
        <authorList>
            <person name="Li M."/>
        </authorList>
    </citation>
    <scope>NUCLEOTIDE SEQUENCE [LARGE SCALE GENOMIC DNA]</scope>
    <source>
        <strain evidence="8 9">GBMRC 2046</strain>
    </source>
</reference>
<keyword evidence="3 6" id="KW-0812">Transmembrane</keyword>
<dbReference type="EMBL" id="WUMV01000008">
    <property type="protein sequence ID" value="MXN66543.1"/>
    <property type="molecule type" value="Genomic_DNA"/>
</dbReference>
<comment type="caution">
    <text evidence="8">The sequence shown here is derived from an EMBL/GenBank/DDBJ whole genome shotgun (WGS) entry which is preliminary data.</text>
</comment>
<evidence type="ECO:0000256" key="6">
    <source>
        <dbReference type="SAM" id="Phobius"/>
    </source>
</evidence>
<dbReference type="PANTHER" id="PTHR22911">
    <property type="entry name" value="ACYL-MALONYL CONDENSING ENZYME-RELATED"/>
    <property type="match status" value="1"/>
</dbReference>
<feature type="transmembrane region" description="Helical" evidence="6">
    <location>
        <begin position="111"/>
        <end position="129"/>
    </location>
</feature>
<dbReference type="Pfam" id="PF00892">
    <property type="entry name" value="EamA"/>
    <property type="match status" value="1"/>
</dbReference>
<dbReference type="PANTHER" id="PTHR22911:SF6">
    <property type="entry name" value="SOLUTE CARRIER FAMILY 35 MEMBER G1"/>
    <property type="match status" value="1"/>
</dbReference>
<accession>A0A7X3LWW5</accession>
<organism evidence="8 9">
    <name type="scientific">Stappia sediminis</name>
    <dbReference type="NCBI Taxonomy" id="2692190"/>
    <lineage>
        <taxon>Bacteria</taxon>
        <taxon>Pseudomonadati</taxon>
        <taxon>Pseudomonadota</taxon>
        <taxon>Alphaproteobacteria</taxon>
        <taxon>Hyphomicrobiales</taxon>
        <taxon>Stappiaceae</taxon>
        <taxon>Stappia</taxon>
    </lineage>
</organism>
<dbReference type="GO" id="GO:0016020">
    <property type="term" value="C:membrane"/>
    <property type="evidence" value="ECO:0007669"/>
    <property type="project" value="UniProtKB-SubCell"/>
</dbReference>
<gene>
    <name evidence="8" type="ORF">GR183_16630</name>
</gene>
<dbReference type="InterPro" id="IPR000620">
    <property type="entry name" value="EamA_dom"/>
</dbReference>
<evidence type="ECO:0000256" key="3">
    <source>
        <dbReference type="ARBA" id="ARBA00022692"/>
    </source>
</evidence>
<keyword evidence="4 6" id="KW-1133">Transmembrane helix</keyword>
<dbReference type="AlphaFoldDB" id="A0A7X3LWW5"/>
<feature type="transmembrane region" description="Helical" evidence="6">
    <location>
        <begin position="165"/>
        <end position="185"/>
    </location>
</feature>
<evidence type="ECO:0000256" key="2">
    <source>
        <dbReference type="ARBA" id="ARBA00009853"/>
    </source>
</evidence>
<feature type="transmembrane region" description="Helical" evidence="6">
    <location>
        <begin position="191"/>
        <end position="209"/>
    </location>
</feature>
<evidence type="ECO:0000256" key="5">
    <source>
        <dbReference type="ARBA" id="ARBA00023136"/>
    </source>
</evidence>
<feature type="transmembrane region" description="Helical" evidence="6">
    <location>
        <begin position="221"/>
        <end position="241"/>
    </location>
</feature>
<evidence type="ECO:0000256" key="1">
    <source>
        <dbReference type="ARBA" id="ARBA00004141"/>
    </source>
</evidence>
<evidence type="ECO:0000313" key="9">
    <source>
        <dbReference type="Proteomes" id="UP000433101"/>
    </source>
</evidence>